<proteinExistence type="inferred from homology"/>
<comment type="similarity">
    <text evidence="4">Belongs to the class I-like SAM-binding methyltransferase superfamily.</text>
</comment>
<evidence type="ECO:0000313" key="7">
    <source>
        <dbReference type="Proteomes" id="UP000076722"/>
    </source>
</evidence>
<evidence type="ECO:0000256" key="2">
    <source>
        <dbReference type="ARBA" id="ARBA00022679"/>
    </source>
</evidence>
<dbReference type="EMBL" id="KV419402">
    <property type="protein sequence ID" value="KZS95266.1"/>
    <property type="molecule type" value="Genomic_DNA"/>
</dbReference>
<dbReference type="InterPro" id="IPR051654">
    <property type="entry name" value="Meroterpenoid_MTases"/>
</dbReference>
<sequence length="334" mass="38075">MSTNEVESGTGNPFELPPLHPSLFNPTDQERRFLRWAISPDDETVKSRVFQIGKEAYEVLPYPCIHAFHYTCLYMRENSVYNELLDLANKYPFPPILLDLGCLMGTDARNLIRDGYNKSGGQILACDLEQRFIDLGYKLYQDGPESTHPTPIRFFTGDIFKMSIAPPTEATEHGRDLPQNLTLDGVKGKLDFVYAGALFHLFDEPTQRDLAFRLARLIQMPSDSSGQLPDAIIFGRHAGLDEEGYISGHFVGGRWGQRYGHSPTSWVSLWKSIYTELYGHEWVEENIQANAVMQRINTKVKMLFWSVRIKRSYRENGIVWKRDGSDVPLFVGGT</sequence>
<dbReference type="PANTHER" id="PTHR35897:SF1">
    <property type="entry name" value="METHYLTRANSFERASE AUSD"/>
    <property type="match status" value="1"/>
</dbReference>
<reference evidence="6 7" key="1">
    <citation type="journal article" date="2016" name="Mol. Biol. Evol.">
        <title>Comparative Genomics of Early-Diverging Mushroom-Forming Fungi Provides Insights into the Origins of Lignocellulose Decay Capabilities.</title>
        <authorList>
            <person name="Nagy L.G."/>
            <person name="Riley R."/>
            <person name="Tritt A."/>
            <person name="Adam C."/>
            <person name="Daum C."/>
            <person name="Floudas D."/>
            <person name="Sun H."/>
            <person name="Yadav J.S."/>
            <person name="Pangilinan J."/>
            <person name="Larsson K.H."/>
            <person name="Matsuura K."/>
            <person name="Barry K."/>
            <person name="Labutti K."/>
            <person name="Kuo R."/>
            <person name="Ohm R.A."/>
            <person name="Bhattacharya S.S."/>
            <person name="Shirouzu T."/>
            <person name="Yoshinaga Y."/>
            <person name="Martin F.M."/>
            <person name="Grigoriev I.V."/>
            <person name="Hibbett D.S."/>
        </authorList>
    </citation>
    <scope>NUCLEOTIDE SEQUENCE [LARGE SCALE GENOMIC DNA]</scope>
    <source>
        <strain evidence="6 7">HHB9708</strain>
    </source>
</reference>
<name>A0A164WQN2_9AGAM</name>
<keyword evidence="2" id="KW-0808">Transferase</keyword>
<evidence type="ECO:0008006" key="8">
    <source>
        <dbReference type="Google" id="ProtNLM"/>
    </source>
</evidence>
<protein>
    <recommendedName>
        <fullName evidence="8">Methyltransferase domain-containing protein</fullName>
    </recommendedName>
</protein>
<evidence type="ECO:0000256" key="1">
    <source>
        <dbReference type="ARBA" id="ARBA00005179"/>
    </source>
</evidence>
<accession>A0A164WQN2</accession>
<dbReference type="STRING" id="1314777.A0A164WQN2"/>
<organism evidence="6 7">
    <name type="scientific">Sistotremastrum niveocremeum HHB9708</name>
    <dbReference type="NCBI Taxonomy" id="1314777"/>
    <lineage>
        <taxon>Eukaryota</taxon>
        <taxon>Fungi</taxon>
        <taxon>Dikarya</taxon>
        <taxon>Basidiomycota</taxon>
        <taxon>Agaricomycotina</taxon>
        <taxon>Agaricomycetes</taxon>
        <taxon>Sistotremastrales</taxon>
        <taxon>Sistotremastraceae</taxon>
        <taxon>Sertulicium</taxon>
        <taxon>Sertulicium niveocremeum</taxon>
    </lineage>
</organism>
<evidence type="ECO:0000256" key="4">
    <source>
        <dbReference type="ARBA" id="ARBA00038314"/>
    </source>
</evidence>
<evidence type="ECO:0000256" key="5">
    <source>
        <dbReference type="SAM" id="MobiDB-lite"/>
    </source>
</evidence>
<keyword evidence="7" id="KW-1185">Reference proteome</keyword>
<dbReference type="SUPFAM" id="SSF53335">
    <property type="entry name" value="S-adenosyl-L-methionine-dependent methyltransferases"/>
    <property type="match status" value="1"/>
</dbReference>
<evidence type="ECO:0000313" key="6">
    <source>
        <dbReference type="EMBL" id="KZS95266.1"/>
    </source>
</evidence>
<keyword evidence="3" id="KW-0949">S-adenosyl-L-methionine</keyword>
<dbReference type="InterPro" id="IPR029063">
    <property type="entry name" value="SAM-dependent_MTases_sf"/>
</dbReference>
<comment type="pathway">
    <text evidence="1">Secondary metabolite biosynthesis.</text>
</comment>
<feature type="region of interest" description="Disordered" evidence="5">
    <location>
        <begin position="1"/>
        <end position="21"/>
    </location>
</feature>
<dbReference type="PANTHER" id="PTHR35897">
    <property type="entry name" value="METHYLTRANSFERASE AUSD"/>
    <property type="match status" value="1"/>
</dbReference>
<dbReference type="GO" id="GO:0016740">
    <property type="term" value="F:transferase activity"/>
    <property type="evidence" value="ECO:0007669"/>
    <property type="project" value="UniProtKB-KW"/>
</dbReference>
<gene>
    <name evidence="6" type="ORF">SISNIDRAFT_484128</name>
</gene>
<dbReference type="Gene3D" id="3.40.50.150">
    <property type="entry name" value="Vaccinia Virus protein VP39"/>
    <property type="match status" value="1"/>
</dbReference>
<evidence type="ECO:0000256" key="3">
    <source>
        <dbReference type="ARBA" id="ARBA00022691"/>
    </source>
</evidence>
<dbReference type="AlphaFoldDB" id="A0A164WQN2"/>
<feature type="compositionally biased region" description="Polar residues" evidence="5">
    <location>
        <begin position="1"/>
        <end position="11"/>
    </location>
</feature>
<dbReference type="OrthoDB" id="2094832at2759"/>
<dbReference type="Proteomes" id="UP000076722">
    <property type="component" value="Unassembled WGS sequence"/>
</dbReference>